<dbReference type="AlphaFoldDB" id="C1DXK2"/>
<accession>C1DXK2</accession>
<proteinExistence type="predicted"/>
<dbReference type="RefSeq" id="WP_012674760.1">
    <property type="nucleotide sequence ID" value="NC_012438.1"/>
</dbReference>
<name>C1DXK2_SULAA</name>
<dbReference type="Proteomes" id="UP000001369">
    <property type="component" value="Chromosome"/>
</dbReference>
<gene>
    <name evidence="1" type="ordered locus">SULAZ_0116</name>
</gene>
<protein>
    <submittedName>
        <fullName evidence="1">Uncharacterized protein</fullName>
    </submittedName>
</protein>
<reference evidence="1 2" key="1">
    <citation type="journal article" date="2009" name="J. Bacteriol.">
        <title>Complete and draft genome sequences of six members of the Aquificales.</title>
        <authorList>
            <person name="Reysenbach A.L."/>
            <person name="Hamamura N."/>
            <person name="Podar M."/>
            <person name="Griffiths E."/>
            <person name="Ferreira S."/>
            <person name="Hochstein R."/>
            <person name="Heidelberg J."/>
            <person name="Johnson J."/>
            <person name="Mead D."/>
            <person name="Pohorille A."/>
            <person name="Sarmiento M."/>
            <person name="Schweighofer K."/>
            <person name="Seshadri R."/>
            <person name="Voytek M.A."/>
        </authorList>
    </citation>
    <scope>NUCLEOTIDE SEQUENCE [LARGE SCALE GENOMIC DNA]</scope>
    <source>
        <strain evidence="2">Az-Fu1 / DSM 15241 / OCM 825</strain>
    </source>
</reference>
<evidence type="ECO:0000313" key="1">
    <source>
        <dbReference type="EMBL" id="ACN99445.1"/>
    </source>
</evidence>
<sequence>MENDKFDEIVSIYLSIVGKDPLSLSASESQVLEVLINEHGYEKVKLFLERFKELYPLKKSKRPQALLVSIAKEVEQSEEKQPLKAYENSITLEHPEDDLDIITRKFRLKVDKEILNILDKNLRKFYISEEIYKKIWQNLSEEEKKLYTKKAISDIKNLKIVDRKKLKEAIYYRRKYLIKKDYNILF</sequence>
<dbReference type="STRING" id="204536.SULAZ_0116"/>
<dbReference type="OrthoDB" id="13435at2"/>
<organism evidence="1 2">
    <name type="scientific">Sulfurihydrogenibium azorense (strain DSM 15241 / OCM 825 / Az-Fu1)</name>
    <dbReference type="NCBI Taxonomy" id="204536"/>
    <lineage>
        <taxon>Bacteria</taxon>
        <taxon>Pseudomonadati</taxon>
        <taxon>Aquificota</taxon>
        <taxon>Aquificia</taxon>
        <taxon>Aquificales</taxon>
        <taxon>Hydrogenothermaceae</taxon>
        <taxon>Sulfurihydrogenibium</taxon>
    </lineage>
</organism>
<keyword evidence="2" id="KW-1185">Reference proteome</keyword>
<dbReference type="KEGG" id="saf:SULAZ_0116"/>
<evidence type="ECO:0000313" key="2">
    <source>
        <dbReference type="Proteomes" id="UP000001369"/>
    </source>
</evidence>
<dbReference type="HOGENOM" id="CLU_1453701_0_0_0"/>
<dbReference type="EMBL" id="CP001229">
    <property type="protein sequence ID" value="ACN99445.1"/>
    <property type="molecule type" value="Genomic_DNA"/>
</dbReference>